<feature type="domain" description="HTH tetR-type" evidence="5">
    <location>
        <begin position="11"/>
        <end position="71"/>
    </location>
</feature>
<dbReference type="GO" id="GO:0003700">
    <property type="term" value="F:DNA-binding transcription factor activity"/>
    <property type="evidence" value="ECO:0007669"/>
    <property type="project" value="TreeGrafter"/>
</dbReference>
<organism evidence="6 7">
    <name type="scientific">Candidatus Glassbacteria bacterium GWA2_58_10</name>
    <dbReference type="NCBI Taxonomy" id="1817865"/>
    <lineage>
        <taxon>Bacteria</taxon>
        <taxon>Candidatus Glassiibacteriota</taxon>
    </lineage>
</organism>
<evidence type="ECO:0000256" key="3">
    <source>
        <dbReference type="ARBA" id="ARBA00023163"/>
    </source>
</evidence>
<comment type="caution">
    <text evidence="6">The sequence shown here is derived from an EMBL/GenBank/DDBJ whole genome shotgun (WGS) entry which is preliminary data.</text>
</comment>
<keyword evidence="3" id="KW-0804">Transcription</keyword>
<dbReference type="PANTHER" id="PTHR30055">
    <property type="entry name" value="HTH-TYPE TRANSCRIPTIONAL REGULATOR RUTR"/>
    <property type="match status" value="1"/>
</dbReference>
<name>A0A1F5YE01_9BACT</name>
<dbReference type="PROSITE" id="PS01081">
    <property type="entry name" value="HTH_TETR_1"/>
    <property type="match status" value="1"/>
</dbReference>
<evidence type="ECO:0000256" key="1">
    <source>
        <dbReference type="ARBA" id="ARBA00023015"/>
    </source>
</evidence>
<dbReference type="InterPro" id="IPR009057">
    <property type="entry name" value="Homeodomain-like_sf"/>
</dbReference>
<accession>A0A1F5YE01</accession>
<dbReference type="GO" id="GO:0000976">
    <property type="term" value="F:transcription cis-regulatory region binding"/>
    <property type="evidence" value="ECO:0007669"/>
    <property type="project" value="TreeGrafter"/>
</dbReference>
<evidence type="ECO:0000313" key="7">
    <source>
        <dbReference type="Proteomes" id="UP000176992"/>
    </source>
</evidence>
<sequence length="236" mass="27092">MPTITFSRLNPDKQEKIIHCAAEIFARNGYTGASMDSVAEAAGIAKGALYRYFTSKKDLFIRVVDFLREDINNYAMQFLDNHKDINVFDTFRDWVVSIYTLHERFSMHRDVVCNILYQEALDFKGEVLAKFGKLTTQYTRLLLQRGIARGEVREEVDLDAAAFIIDSVIDRFHDGVTMPFLDKGYALYQQPQEVIERKADQLIAAFRRAFGKAGYQQEQLALQEQQPANSMHRSAS</sequence>
<keyword evidence="2 4" id="KW-0238">DNA-binding</keyword>
<keyword evidence="1" id="KW-0805">Transcription regulation</keyword>
<dbReference type="InterPro" id="IPR050109">
    <property type="entry name" value="HTH-type_TetR-like_transc_reg"/>
</dbReference>
<dbReference type="InterPro" id="IPR001647">
    <property type="entry name" value="HTH_TetR"/>
</dbReference>
<evidence type="ECO:0000256" key="2">
    <source>
        <dbReference type="ARBA" id="ARBA00023125"/>
    </source>
</evidence>
<evidence type="ECO:0000259" key="5">
    <source>
        <dbReference type="PROSITE" id="PS50977"/>
    </source>
</evidence>
<evidence type="ECO:0000256" key="4">
    <source>
        <dbReference type="PROSITE-ProRule" id="PRU00335"/>
    </source>
</evidence>
<dbReference type="SUPFAM" id="SSF46689">
    <property type="entry name" value="Homeodomain-like"/>
    <property type="match status" value="1"/>
</dbReference>
<dbReference type="SUPFAM" id="SSF48498">
    <property type="entry name" value="Tetracyclin repressor-like, C-terminal domain"/>
    <property type="match status" value="1"/>
</dbReference>
<dbReference type="InterPro" id="IPR036271">
    <property type="entry name" value="Tet_transcr_reg_TetR-rel_C_sf"/>
</dbReference>
<dbReference type="InterPro" id="IPR023772">
    <property type="entry name" value="DNA-bd_HTH_TetR-type_CS"/>
</dbReference>
<protein>
    <recommendedName>
        <fullName evidence="5">HTH tetR-type domain-containing protein</fullName>
    </recommendedName>
</protein>
<reference evidence="6 7" key="1">
    <citation type="journal article" date="2016" name="Nat. Commun.">
        <title>Thousands of microbial genomes shed light on interconnected biogeochemical processes in an aquifer system.</title>
        <authorList>
            <person name="Anantharaman K."/>
            <person name="Brown C.T."/>
            <person name="Hug L.A."/>
            <person name="Sharon I."/>
            <person name="Castelle C.J."/>
            <person name="Probst A.J."/>
            <person name="Thomas B.C."/>
            <person name="Singh A."/>
            <person name="Wilkins M.J."/>
            <person name="Karaoz U."/>
            <person name="Brodie E.L."/>
            <person name="Williams K.H."/>
            <person name="Hubbard S.S."/>
            <person name="Banfield J.F."/>
        </authorList>
    </citation>
    <scope>NUCLEOTIDE SEQUENCE [LARGE SCALE GENOMIC DNA]</scope>
</reference>
<dbReference type="Gene3D" id="1.10.357.10">
    <property type="entry name" value="Tetracycline Repressor, domain 2"/>
    <property type="match status" value="1"/>
</dbReference>
<proteinExistence type="predicted"/>
<dbReference type="PRINTS" id="PR00455">
    <property type="entry name" value="HTHTETR"/>
</dbReference>
<gene>
    <name evidence="6" type="ORF">A2Z86_05260</name>
</gene>
<dbReference type="Proteomes" id="UP000176992">
    <property type="component" value="Unassembled WGS sequence"/>
</dbReference>
<evidence type="ECO:0000313" key="6">
    <source>
        <dbReference type="EMBL" id="OGF98206.1"/>
    </source>
</evidence>
<dbReference type="FunFam" id="1.10.10.60:FF:000141">
    <property type="entry name" value="TetR family transcriptional regulator"/>
    <property type="match status" value="1"/>
</dbReference>
<dbReference type="PANTHER" id="PTHR30055:SF226">
    <property type="entry name" value="HTH-TYPE TRANSCRIPTIONAL REGULATOR PKSA"/>
    <property type="match status" value="1"/>
</dbReference>
<dbReference type="AlphaFoldDB" id="A0A1F5YE01"/>
<dbReference type="PROSITE" id="PS50977">
    <property type="entry name" value="HTH_TETR_2"/>
    <property type="match status" value="1"/>
</dbReference>
<feature type="DNA-binding region" description="H-T-H motif" evidence="4">
    <location>
        <begin position="34"/>
        <end position="53"/>
    </location>
</feature>
<dbReference type="Pfam" id="PF00440">
    <property type="entry name" value="TetR_N"/>
    <property type="match status" value="1"/>
</dbReference>
<dbReference type="EMBL" id="MFIV01000150">
    <property type="protein sequence ID" value="OGF98206.1"/>
    <property type="molecule type" value="Genomic_DNA"/>
</dbReference>